<protein>
    <submittedName>
        <fullName evidence="2">Uncharacterized protein</fullName>
    </submittedName>
</protein>
<accession>A0ABD7UYK3</accession>
<gene>
    <name evidence="2" type="ORF">NCTC8139_00696</name>
</gene>
<evidence type="ECO:0000313" key="2">
    <source>
        <dbReference type="EMBL" id="VFA81755.1"/>
    </source>
</evidence>
<dbReference type="AlphaFoldDB" id="A0ABD7UYK3"/>
<evidence type="ECO:0000313" key="3">
    <source>
        <dbReference type="Proteomes" id="UP000360750"/>
    </source>
</evidence>
<feature type="compositionally biased region" description="Basic and acidic residues" evidence="1">
    <location>
        <begin position="178"/>
        <end position="198"/>
    </location>
</feature>
<organism evidence="2 3">
    <name type="scientific">Gordonia paraffinivorans</name>
    <dbReference type="NCBI Taxonomy" id="175628"/>
    <lineage>
        <taxon>Bacteria</taxon>
        <taxon>Bacillati</taxon>
        <taxon>Actinomycetota</taxon>
        <taxon>Actinomycetes</taxon>
        <taxon>Mycobacteriales</taxon>
        <taxon>Gordoniaceae</taxon>
        <taxon>Gordonia</taxon>
    </lineage>
</organism>
<name>A0ABD7UYK3_9ACTN</name>
<proteinExistence type="predicted"/>
<dbReference type="EMBL" id="CAACYD010000005">
    <property type="protein sequence ID" value="VFA81755.1"/>
    <property type="molecule type" value="Genomic_DNA"/>
</dbReference>
<feature type="region of interest" description="Disordered" evidence="1">
    <location>
        <begin position="178"/>
        <end position="231"/>
    </location>
</feature>
<feature type="compositionally biased region" description="Basic residues" evidence="1">
    <location>
        <begin position="199"/>
        <end position="209"/>
    </location>
</feature>
<sequence length="231" mass="27114">MMHIVCRPSMHYSTSYTVVRSEEFLPTSDLYHYHRTGSNPSARPNVVLTAPHRADRRGGMPRYKFDWANLPPELLDAMCSRLLEVGDPSLAPADALRQVYGARPRIDFIREAWPILREEWLGHDREPRLRVLEAIQVAHHDEGVIRGRRAQMDYLRRLRNAKRLREIVWEEFVAYGETQHRNTSDEHPKQPPPTDRRHALNRHRHRYPVHRWDHLGAQTSKTARSTESTSL</sequence>
<comment type="caution">
    <text evidence="2">The sequence shown here is derived from an EMBL/GenBank/DDBJ whole genome shotgun (WGS) entry which is preliminary data.</text>
</comment>
<dbReference type="Proteomes" id="UP000360750">
    <property type="component" value="Unassembled WGS sequence"/>
</dbReference>
<reference evidence="2 3" key="1">
    <citation type="submission" date="2019-02" db="EMBL/GenBank/DDBJ databases">
        <authorList>
            <consortium name="Pathogen Informatics"/>
        </authorList>
    </citation>
    <scope>NUCLEOTIDE SEQUENCE [LARGE SCALE GENOMIC DNA]</scope>
    <source>
        <strain evidence="2 3">3012STDY6756503</strain>
    </source>
</reference>
<feature type="compositionally biased region" description="Polar residues" evidence="1">
    <location>
        <begin position="217"/>
        <end position="231"/>
    </location>
</feature>
<evidence type="ECO:0000256" key="1">
    <source>
        <dbReference type="SAM" id="MobiDB-lite"/>
    </source>
</evidence>